<name>A0A5J5BXV6_9ASTE</name>
<dbReference type="InterPro" id="IPR056924">
    <property type="entry name" value="SH3_Tf2-1"/>
</dbReference>
<dbReference type="Gene3D" id="2.40.50.40">
    <property type="match status" value="1"/>
</dbReference>
<protein>
    <submittedName>
        <fullName evidence="3">Uncharacterized protein</fullName>
    </submittedName>
</protein>
<dbReference type="EMBL" id="CM018032">
    <property type="protein sequence ID" value="KAA8546800.1"/>
    <property type="molecule type" value="Genomic_DNA"/>
</dbReference>
<dbReference type="Pfam" id="PF24626">
    <property type="entry name" value="SH3_Tf2-1"/>
    <property type="match status" value="1"/>
</dbReference>
<dbReference type="InterPro" id="IPR023780">
    <property type="entry name" value="Chromo_domain"/>
</dbReference>
<sequence length="299" mass="34676">MRGLKPEIAHGIRMFRPKSLKKAIRLARMRDEQPNRQKKAICPFNRTTTDASPTKLKSVSPMKRLTWDEMRKRCAQGLCFSCDEKFVPGHKCKRPQLLLLEGNYDESETDDEEGAHANFIGLKPRSTPTWSELASLQQKILELPINGGMVWRAYQKLASRFYSPYQIEATLGKVAYKLKLPKGSRIYLVFHVSMLKKKVGETNATSTNLPPIADDGDIIMDPKAILDTRWVRKGSSFIEESLVQWERLSKEDATWENAEELRNRFINLNLKDKVPLKEWDNDKQRRSTWVPIKNPRYRD</sequence>
<organism evidence="3 4">
    <name type="scientific">Nyssa sinensis</name>
    <dbReference type="NCBI Taxonomy" id="561372"/>
    <lineage>
        <taxon>Eukaryota</taxon>
        <taxon>Viridiplantae</taxon>
        <taxon>Streptophyta</taxon>
        <taxon>Embryophyta</taxon>
        <taxon>Tracheophyta</taxon>
        <taxon>Spermatophyta</taxon>
        <taxon>Magnoliopsida</taxon>
        <taxon>eudicotyledons</taxon>
        <taxon>Gunneridae</taxon>
        <taxon>Pentapetalae</taxon>
        <taxon>asterids</taxon>
        <taxon>Cornales</taxon>
        <taxon>Nyssaceae</taxon>
        <taxon>Nyssa</taxon>
    </lineage>
</organism>
<keyword evidence="4" id="KW-1185">Reference proteome</keyword>
<dbReference type="Proteomes" id="UP000325577">
    <property type="component" value="Linkage Group LG1"/>
</dbReference>
<dbReference type="OrthoDB" id="1934862at2759"/>
<proteinExistence type="predicted"/>
<feature type="domain" description="Chromo" evidence="1">
    <location>
        <begin position="222"/>
        <end position="264"/>
    </location>
</feature>
<feature type="domain" description="Tf2-1-like SH3-like" evidence="2">
    <location>
        <begin position="151"/>
        <end position="198"/>
    </location>
</feature>
<dbReference type="PANTHER" id="PTHR46148">
    <property type="entry name" value="CHROMO DOMAIN-CONTAINING PROTEIN"/>
    <property type="match status" value="1"/>
</dbReference>
<evidence type="ECO:0000259" key="2">
    <source>
        <dbReference type="Pfam" id="PF24626"/>
    </source>
</evidence>
<gene>
    <name evidence="3" type="ORF">F0562_003229</name>
</gene>
<accession>A0A5J5BXV6</accession>
<evidence type="ECO:0000313" key="3">
    <source>
        <dbReference type="EMBL" id="KAA8546800.1"/>
    </source>
</evidence>
<reference evidence="3 4" key="1">
    <citation type="submission" date="2019-09" db="EMBL/GenBank/DDBJ databases">
        <title>A chromosome-level genome assembly of the Chinese tupelo Nyssa sinensis.</title>
        <authorList>
            <person name="Yang X."/>
            <person name="Kang M."/>
            <person name="Yang Y."/>
            <person name="Xiong H."/>
            <person name="Wang M."/>
            <person name="Zhang Z."/>
            <person name="Wang Z."/>
            <person name="Wu H."/>
            <person name="Ma T."/>
            <person name="Liu J."/>
            <person name="Xi Z."/>
        </authorList>
    </citation>
    <scope>NUCLEOTIDE SEQUENCE [LARGE SCALE GENOMIC DNA]</scope>
    <source>
        <strain evidence="3">J267</strain>
        <tissue evidence="3">Leaf</tissue>
    </source>
</reference>
<dbReference type="PANTHER" id="PTHR46148:SF52">
    <property type="entry name" value="OS04G0603800 PROTEIN"/>
    <property type="match status" value="1"/>
</dbReference>
<dbReference type="SUPFAM" id="SSF54160">
    <property type="entry name" value="Chromo domain-like"/>
    <property type="match status" value="1"/>
</dbReference>
<dbReference type="InterPro" id="IPR016197">
    <property type="entry name" value="Chromo-like_dom_sf"/>
</dbReference>
<evidence type="ECO:0000313" key="4">
    <source>
        <dbReference type="Proteomes" id="UP000325577"/>
    </source>
</evidence>
<dbReference type="Pfam" id="PF00385">
    <property type="entry name" value="Chromo"/>
    <property type="match status" value="1"/>
</dbReference>
<dbReference type="AlphaFoldDB" id="A0A5J5BXV6"/>
<evidence type="ECO:0000259" key="1">
    <source>
        <dbReference type="Pfam" id="PF00385"/>
    </source>
</evidence>